<evidence type="ECO:0000313" key="3">
    <source>
        <dbReference type="Proteomes" id="UP001459204"/>
    </source>
</evidence>
<keyword evidence="3" id="KW-1185">Reference proteome</keyword>
<dbReference type="Gene3D" id="2.10.109.10">
    <property type="entry name" value="Umud Fragment, subunit A"/>
    <property type="match status" value="1"/>
</dbReference>
<dbReference type="RefSeq" id="WP_341724064.1">
    <property type="nucleotide sequence ID" value="NZ_JBBWWT010000001.1"/>
</dbReference>
<comment type="caution">
    <text evidence="2">The sequence shown here is derived from an EMBL/GenBank/DDBJ whole genome shotgun (WGS) entry which is preliminary data.</text>
</comment>
<dbReference type="Proteomes" id="UP001459204">
    <property type="component" value="Unassembled WGS sequence"/>
</dbReference>
<evidence type="ECO:0000313" key="2">
    <source>
        <dbReference type="EMBL" id="MEL1262863.1"/>
    </source>
</evidence>
<dbReference type="InterPro" id="IPR019533">
    <property type="entry name" value="Peptidase_S26"/>
</dbReference>
<dbReference type="EMBL" id="JBBWWT010000001">
    <property type="protein sequence ID" value="MEL1262863.1"/>
    <property type="molecule type" value="Genomic_DNA"/>
</dbReference>
<feature type="domain" description="Peptidase S26" evidence="1">
    <location>
        <begin position="11"/>
        <end position="167"/>
    </location>
</feature>
<sequence>MTRRQRRLLGVAAAAVLLIGVAACALWPARLVYNPSDSAPRGWYAWWPLRDGRPGTPVFARLPADAAHLAHRRGYLPLHLPILKRIGAVGDQHACVRDGLVRIDDRVVALVRERDGAGRPLAAWPGCRTLAPDEVFLIASGHPASFDSRYFGPVGRDAILGEAVPLWTW</sequence>
<dbReference type="PROSITE" id="PS51257">
    <property type="entry name" value="PROKAR_LIPOPROTEIN"/>
    <property type="match status" value="1"/>
</dbReference>
<accession>A0ABU9IWF9</accession>
<protein>
    <submittedName>
        <fullName evidence="2">S26 family signal peptidase</fullName>
    </submittedName>
</protein>
<dbReference type="SUPFAM" id="SSF51306">
    <property type="entry name" value="LexA/Signal peptidase"/>
    <property type="match status" value="1"/>
</dbReference>
<reference evidence="2 3" key="1">
    <citation type="submission" date="2024-04" db="EMBL/GenBank/DDBJ databases">
        <title>Draft genome sequence of Pseudoxanthomonas putridarboris WD12.</title>
        <authorList>
            <person name="Oh J."/>
        </authorList>
    </citation>
    <scope>NUCLEOTIDE SEQUENCE [LARGE SCALE GENOMIC DNA]</scope>
    <source>
        <strain evidence="2 3">WD12</strain>
    </source>
</reference>
<name>A0ABU9IWF9_9GAMM</name>
<dbReference type="Pfam" id="PF10502">
    <property type="entry name" value="Peptidase_S26"/>
    <property type="match status" value="1"/>
</dbReference>
<dbReference type="InterPro" id="IPR036286">
    <property type="entry name" value="LexA/Signal_pep-like_sf"/>
</dbReference>
<gene>
    <name evidence="2" type="ORF">AAD027_00555</name>
</gene>
<proteinExistence type="predicted"/>
<evidence type="ECO:0000259" key="1">
    <source>
        <dbReference type="Pfam" id="PF10502"/>
    </source>
</evidence>
<organism evidence="2 3">
    <name type="scientific">Pseudoxanthomonas putridarboris</name>
    <dbReference type="NCBI Taxonomy" id="752605"/>
    <lineage>
        <taxon>Bacteria</taxon>
        <taxon>Pseudomonadati</taxon>
        <taxon>Pseudomonadota</taxon>
        <taxon>Gammaproteobacteria</taxon>
        <taxon>Lysobacterales</taxon>
        <taxon>Lysobacteraceae</taxon>
        <taxon>Pseudoxanthomonas</taxon>
    </lineage>
</organism>